<dbReference type="Pfam" id="PF02837">
    <property type="entry name" value="Glyco_hydro_2_N"/>
    <property type="match status" value="1"/>
</dbReference>
<evidence type="ECO:0000256" key="1">
    <source>
        <dbReference type="ARBA" id="ARBA00007401"/>
    </source>
</evidence>
<dbReference type="PANTHER" id="PTHR42732:SF3">
    <property type="entry name" value="HYDROLASE"/>
    <property type="match status" value="1"/>
</dbReference>
<sequence length="626" mass="70856">MPTHPRPQLTRPDWLSLDGEWDFTAGQAAAAHDHVQFDQKIQVPYPPESRASGLSRHDPQTTVWYQRDLSVVDLAPWERVILHFGAVDYHATVWVNDQRCAEHRGGHTPFSFDITAALHSGQGRLVVRADDDALAFDQPRGKQEWRDESHAIWYPRTTGIWQTVWLERVPATRIIHVECTPRLVEWAFDIELKTIGPLAPGSCVRVQFSAEGHTLCDDTFALLGSRSLKRRVYLNDPGIVDERMELLWSPEHPQLIDVQVQLLNGTTVTDDVRSYTAMRDVRTLRGEFMLNGAGYVPRLVLDQGYWPDTLMTATDEQFRRDIELTKQLGFNGARKHQKIESPRYLYWCDVLGLLVWEEMPSAYSLSDDSVRDLSREWLEAVQRDRGHPCIVTWVPLNESWGVPDLPHNPAAQHLLRALYHLTRAADPSRPVISNDGWEHGTSDILGVHDYTSDPQALLKRFGTSQATEDTLRHFKARPYSRVLLLDPDMPIDAPVMLTEFGGTTYSDGLGAGWGYAHFTSSEAFLTHYEALLAAVHACRGLQGFCYTQLADTFQERNGLLTDARRFKADPTRLAAATRGAHSSVLYVQEGQVVDNPLGYDVLWLQRLARRTDSRRTPDGSPVLSSP</sequence>
<dbReference type="InterPro" id="IPR008979">
    <property type="entry name" value="Galactose-bd-like_sf"/>
</dbReference>
<name>A0A918CQ27_9DEIO</name>
<dbReference type="EMBL" id="BMQL01000057">
    <property type="protein sequence ID" value="GGR32874.1"/>
    <property type="molecule type" value="Genomic_DNA"/>
</dbReference>
<dbReference type="PANTHER" id="PTHR42732">
    <property type="entry name" value="BETA-GALACTOSIDASE"/>
    <property type="match status" value="1"/>
</dbReference>
<comment type="caution">
    <text evidence="4">The sequence shown here is derived from an EMBL/GenBank/DDBJ whole genome shotgun (WGS) entry which is preliminary data.</text>
</comment>
<accession>A0A918CQ27</accession>
<evidence type="ECO:0000313" key="5">
    <source>
        <dbReference type="Proteomes" id="UP000603865"/>
    </source>
</evidence>
<dbReference type="InterPro" id="IPR006104">
    <property type="entry name" value="Glyco_hydro_2_N"/>
</dbReference>
<feature type="domain" description="Glycoside hydrolase family 2 catalytic" evidence="2">
    <location>
        <begin position="316"/>
        <end position="445"/>
    </location>
</feature>
<reference evidence="4" key="1">
    <citation type="journal article" date="2014" name="Int. J. Syst. Evol. Microbiol.">
        <title>Complete genome sequence of Corynebacterium casei LMG S-19264T (=DSM 44701T), isolated from a smear-ripened cheese.</title>
        <authorList>
            <consortium name="US DOE Joint Genome Institute (JGI-PGF)"/>
            <person name="Walter F."/>
            <person name="Albersmeier A."/>
            <person name="Kalinowski J."/>
            <person name="Ruckert C."/>
        </authorList>
    </citation>
    <scope>NUCLEOTIDE SEQUENCE</scope>
    <source>
        <strain evidence="4">JCM 31311</strain>
    </source>
</reference>
<dbReference type="RefSeq" id="WP_189093159.1">
    <property type="nucleotide sequence ID" value="NZ_BMQL01000057.1"/>
</dbReference>
<dbReference type="GO" id="GO:0004553">
    <property type="term" value="F:hydrolase activity, hydrolyzing O-glycosyl compounds"/>
    <property type="evidence" value="ECO:0007669"/>
    <property type="project" value="InterPro"/>
</dbReference>
<dbReference type="GO" id="GO:0005975">
    <property type="term" value="P:carbohydrate metabolic process"/>
    <property type="evidence" value="ECO:0007669"/>
    <property type="project" value="InterPro"/>
</dbReference>
<evidence type="ECO:0000259" key="3">
    <source>
        <dbReference type="Pfam" id="PF02837"/>
    </source>
</evidence>
<dbReference type="Pfam" id="PF02836">
    <property type="entry name" value="Glyco_hydro_2_C"/>
    <property type="match status" value="1"/>
</dbReference>
<proteinExistence type="inferred from homology"/>
<dbReference type="InterPro" id="IPR051913">
    <property type="entry name" value="GH2_Domain-Containing"/>
</dbReference>
<protein>
    <submittedName>
        <fullName evidence="4">Beta-galactosidase</fullName>
    </submittedName>
</protein>
<keyword evidence="5" id="KW-1185">Reference proteome</keyword>
<dbReference type="InterPro" id="IPR017853">
    <property type="entry name" value="GH"/>
</dbReference>
<dbReference type="InterPro" id="IPR006103">
    <property type="entry name" value="Glyco_hydro_2_cat"/>
</dbReference>
<evidence type="ECO:0000313" key="4">
    <source>
        <dbReference type="EMBL" id="GGR32874.1"/>
    </source>
</evidence>
<reference evidence="4" key="2">
    <citation type="submission" date="2020-09" db="EMBL/GenBank/DDBJ databases">
        <authorList>
            <person name="Sun Q."/>
            <person name="Ohkuma M."/>
        </authorList>
    </citation>
    <scope>NUCLEOTIDE SEQUENCE</scope>
    <source>
        <strain evidence="4">JCM 31311</strain>
    </source>
</reference>
<dbReference type="Gene3D" id="2.60.120.260">
    <property type="entry name" value="Galactose-binding domain-like"/>
    <property type="match status" value="1"/>
</dbReference>
<dbReference type="Proteomes" id="UP000603865">
    <property type="component" value="Unassembled WGS sequence"/>
</dbReference>
<dbReference type="SUPFAM" id="SSF51445">
    <property type="entry name" value="(Trans)glycosidases"/>
    <property type="match status" value="1"/>
</dbReference>
<dbReference type="SUPFAM" id="SSF49785">
    <property type="entry name" value="Galactose-binding domain-like"/>
    <property type="match status" value="1"/>
</dbReference>
<gene>
    <name evidence="4" type="ORF">GCM10008957_49070</name>
</gene>
<feature type="domain" description="Glycosyl hydrolases family 2 sugar binding" evidence="3">
    <location>
        <begin position="60"/>
        <end position="129"/>
    </location>
</feature>
<comment type="similarity">
    <text evidence="1">Belongs to the glycosyl hydrolase 2 family.</text>
</comment>
<dbReference type="AlphaFoldDB" id="A0A918CQ27"/>
<organism evidence="4 5">
    <name type="scientific">Deinococcus ruber</name>
    <dbReference type="NCBI Taxonomy" id="1848197"/>
    <lineage>
        <taxon>Bacteria</taxon>
        <taxon>Thermotogati</taxon>
        <taxon>Deinococcota</taxon>
        <taxon>Deinococci</taxon>
        <taxon>Deinococcales</taxon>
        <taxon>Deinococcaceae</taxon>
        <taxon>Deinococcus</taxon>
    </lineage>
</organism>
<evidence type="ECO:0000259" key="2">
    <source>
        <dbReference type="Pfam" id="PF02836"/>
    </source>
</evidence>
<dbReference type="Gene3D" id="3.20.20.80">
    <property type="entry name" value="Glycosidases"/>
    <property type="match status" value="1"/>
</dbReference>